<comment type="caution">
    <text evidence="1">The sequence shown here is derived from an EMBL/GenBank/DDBJ whole genome shotgun (WGS) entry which is preliminary data.</text>
</comment>
<evidence type="ECO:0000313" key="1">
    <source>
        <dbReference type="EMBL" id="GBP11231.1"/>
    </source>
</evidence>
<dbReference type="AlphaFoldDB" id="A0A4C1TD48"/>
<dbReference type="EMBL" id="BGZK01000045">
    <property type="protein sequence ID" value="GBP11231.1"/>
    <property type="molecule type" value="Genomic_DNA"/>
</dbReference>
<reference evidence="1 2" key="1">
    <citation type="journal article" date="2019" name="Commun. Biol.">
        <title>The bagworm genome reveals a unique fibroin gene that provides high tensile strength.</title>
        <authorList>
            <person name="Kono N."/>
            <person name="Nakamura H."/>
            <person name="Ohtoshi R."/>
            <person name="Tomita M."/>
            <person name="Numata K."/>
            <person name="Arakawa K."/>
        </authorList>
    </citation>
    <scope>NUCLEOTIDE SEQUENCE [LARGE SCALE GENOMIC DNA]</scope>
</reference>
<dbReference type="Proteomes" id="UP000299102">
    <property type="component" value="Unassembled WGS sequence"/>
</dbReference>
<name>A0A4C1TD48_EUMVA</name>
<dbReference type="OrthoDB" id="7429635at2759"/>
<organism evidence="1 2">
    <name type="scientific">Eumeta variegata</name>
    <name type="common">Bagworm moth</name>
    <name type="synonym">Eumeta japonica</name>
    <dbReference type="NCBI Taxonomy" id="151549"/>
    <lineage>
        <taxon>Eukaryota</taxon>
        <taxon>Metazoa</taxon>
        <taxon>Ecdysozoa</taxon>
        <taxon>Arthropoda</taxon>
        <taxon>Hexapoda</taxon>
        <taxon>Insecta</taxon>
        <taxon>Pterygota</taxon>
        <taxon>Neoptera</taxon>
        <taxon>Endopterygota</taxon>
        <taxon>Lepidoptera</taxon>
        <taxon>Glossata</taxon>
        <taxon>Ditrysia</taxon>
        <taxon>Tineoidea</taxon>
        <taxon>Psychidae</taxon>
        <taxon>Oiketicinae</taxon>
        <taxon>Eumeta</taxon>
    </lineage>
</organism>
<accession>A0A4C1TD48</accession>
<proteinExistence type="predicted"/>
<gene>
    <name evidence="1" type="ORF">EVAR_6044_1</name>
</gene>
<sequence>MALETTGQFPRCLKTTPLWEIFDWDSWHIHAQDLNEGMLHRLHEIRIEDLKTPGDAYLRYGQHSPLLINTRLDEINYNQEKTRVDRSASEQPLHVPID</sequence>
<evidence type="ECO:0000313" key="2">
    <source>
        <dbReference type="Proteomes" id="UP000299102"/>
    </source>
</evidence>
<protein>
    <submittedName>
        <fullName evidence="1">Uncharacterized protein</fullName>
    </submittedName>
</protein>
<keyword evidence="2" id="KW-1185">Reference proteome</keyword>